<evidence type="ECO:0000256" key="6">
    <source>
        <dbReference type="ARBA" id="ARBA00022617"/>
    </source>
</evidence>
<evidence type="ECO:0000256" key="1">
    <source>
        <dbReference type="ARBA" id="ARBA00001971"/>
    </source>
</evidence>
<evidence type="ECO:0000256" key="4">
    <source>
        <dbReference type="ARBA" id="ARBA00010617"/>
    </source>
</evidence>
<evidence type="ECO:0000256" key="3">
    <source>
        <dbReference type="ARBA" id="ARBA00004406"/>
    </source>
</evidence>
<keyword evidence="8" id="KW-0256">Endoplasmic reticulum</keyword>
<keyword evidence="6 15" id="KW-0349">Heme</keyword>
<keyword evidence="12 15" id="KW-0503">Monooxygenase</keyword>
<evidence type="ECO:0000256" key="11">
    <source>
        <dbReference type="ARBA" id="ARBA00023004"/>
    </source>
</evidence>
<evidence type="ECO:0000256" key="8">
    <source>
        <dbReference type="ARBA" id="ARBA00022824"/>
    </source>
</evidence>
<organism evidence="17 18">
    <name type="scientific">Plutella xylostella</name>
    <name type="common">Diamondback moth</name>
    <name type="synonym">Plutella maculipennis</name>
    <dbReference type="NCBI Taxonomy" id="51655"/>
    <lineage>
        <taxon>Eukaryota</taxon>
        <taxon>Metazoa</taxon>
        <taxon>Ecdysozoa</taxon>
        <taxon>Arthropoda</taxon>
        <taxon>Hexapoda</taxon>
        <taxon>Insecta</taxon>
        <taxon>Pterygota</taxon>
        <taxon>Neoptera</taxon>
        <taxon>Endopterygota</taxon>
        <taxon>Lepidoptera</taxon>
        <taxon>Glossata</taxon>
        <taxon>Ditrysia</taxon>
        <taxon>Yponomeutoidea</taxon>
        <taxon>Plutellidae</taxon>
        <taxon>Plutella</taxon>
    </lineage>
</organism>
<dbReference type="InterPro" id="IPR017972">
    <property type="entry name" value="Cyt_P450_CS"/>
</dbReference>
<dbReference type="Proteomes" id="UP000823941">
    <property type="component" value="Chromosome 9"/>
</dbReference>
<keyword evidence="11 15" id="KW-0408">Iron</keyword>
<name>A0ABQ7QS17_PLUXY</name>
<dbReference type="SUPFAM" id="SSF48264">
    <property type="entry name" value="Cytochrome P450"/>
    <property type="match status" value="1"/>
</dbReference>
<comment type="similarity">
    <text evidence="4 15">Belongs to the cytochrome P450 family.</text>
</comment>
<sequence>MTSSQEGPSYTVVGSAVLSLIAITYLYCRYKLNYWKRLGVESLTDSHWLFGNFKKAILFQSAPGWYLGRLYHQARSSAPFVGFYIFHKPCLLLRDPKIIKQILVKDFETFSDRNFAGTEQKDSIGMRNLFGLRNPAWRYLRTKITPTLTRGKLRQMFPLMLETGEPMIEYIKQQKDKDGVKIIDAQEMNYKFCTDLIASVALGTKTDSFQNPNGEFTTAVYGFFHSFKRMVALAAVFFMPKLVDLIGSPILFNSSFVNKVFWTAVEKREKSGDQRGDYIDSIIQLKNGKQSPLYRFEGENLLFQSGTFFSGFESSSTSAAFTLMELARSEAHQVRARQEIQAAVKQHGWTFEAFSEMKFVDQCVLEGVRLHPPVSTIDRCARTDYHIPGTDIVIEKGTAIYISLYGLQEDPKHFENPLQFDPERFNSERIVPEAYLPFGVGPRMCVGMRVGQLHAKVVIALILSRYEIFQTAGVKNELDPRSTFTAAVDGLKLEFHEITA</sequence>
<dbReference type="InterPro" id="IPR001128">
    <property type="entry name" value="Cyt_P450"/>
</dbReference>
<dbReference type="PRINTS" id="PR00385">
    <property type="entry name" value="P450"/>
</dbReference>
<evidence type="ECO:0000256" key="5">
    <source>
        <dbReference type="ARBA" id="ARBA00012109"/>
    </source>
</evidence>
<evidence type="ECO:0000256" key="13">
    <source>
        <dbReference type="ARBA" id="ARBA00023136"/>
    </source>
</evidence>
<feature type="transmembrane region" description="Helical" evidence="16">
    <location>
        <begin position="231"/>
        <end position="252"/>
    </location>
</feature>
<comment type="cofactor">
    <cofactor evidence="1">
        <name>heme</name>
        <dbReference type="ChEBI" id="CHEBI:30413"/>
    </cofactor>
</comment>
<evidence type="ECO:0000256" key="9">
    <source>
        <dbReference type="ARBA" id="ARBA00022848"/>
    </source>
</evidence>
<dbReference type="EC" id="1.14.14.1" evidence="5"/>
<keyword evidence="18" id="KW-1185">Reference proteome</keyword>
<gene>
    <name evidence="17" type="ORF">JYU34_006440</name>
</gene>
<keyword evidence="7 15" id="KW-0479">Metal-binding</keyword>
<dbReference type="PANTHER" id="PTHR24292">
    <property type="entry name" value="CYTOCHROME P450"/>
    <property type="match status" value="1"/>
</dbReference>
<dbReference type="PROSITE" id="PS00086">
    <property type="entry name" value="CYTOCHROME_P450"/>
    <property type="match status" value="1"/>
</dbReference>
<dbReference type="InterPro" id="IPR036396">
    <property type="entry name" value="Cyt_P450_sf"/>
</dbReference>
<evidence type="ECO:0000256" key="2">
    <source>
        <dbReference type="ARBA" id="ARBA00004174"/>
    </source>
</evidence>
<evidence type="ECO:0000313" key="18">
    <source>
        <dbReference type="Proteomes" id="UP000823941"/>
    </source>
</evidence>
<accession>A0ABQ7QS17</accession>
<dbReference type="InterPro" id="IPR050476">
    <property type="entry name" value="Insect_CytP450_Detox"/>
</dbReference>
<dbReference type="PRINTS" id="PR00463">
    <property type="entry name" value="EP450I"/>
</dbReference>
<feature type="transmembrane region" description="Helical" evidence="16">
    <location>
        <begin position="12"/>
        <end position="28"/>
    </location>
</feature>
<evidence type="ECO:0000256" key="15">
    <source>
        <dbReference type="RuleBase" id="RU000461"/>
    </source>
</evidence>
<dbReference type="CDD" id="cd11056">
    <property type="entry name" value="CYP6-like"/>
    <property type="match status" value="1"/>
</dbReference>
<evidence type="ECO:0000256" key="7">
    <source>
        <dbReference type="ARBA" id="ARBA00022723"/>
    </source>
</evidence>
<evidence type="ECO:0000256" key="10">
    <source>
        <dbReference type="ARBA" id="ARBA00023002"/>
    </source>
</evidence>
<dbReference type="InterPro" id="IPR002401">
    <property type="entry name" value="Cyt_P450_E_grp-I"/>
</dbReference>
<proteinExistence type="inferred from homology"/>
<reference evidence="17 18" key="1">
    <citation type="submission" date="2021-06" db="EMBL/GenBank/DDBJ databases">
        <title>A haploid diamondback moth (Plutella xylostella L.) genome assembly resolves 31 chromosomes and identifies a diamide resistance mutation.</title>
        <authorList>
            <person name="Ward C.M."/>
            <person name="Perry K.D."/>
            <person name="Baker G."/>
            <person name="Powis K."/>
            <person name="Heckel D.G."/>
            <person name="Baxter S.W."/>
        </authorList>
    </citation>
    <scope>NUCLEOTIDE SEQUENCE [LARGE SCALE GENOMIC DNA]</scope>
    <source>
        <strain evidence="17 18">LV</strain>
        <tissue evidence="17">Single pupa</tissue>
    </source>
</reference>
<keyword evidence="13 16" id="KW-0472">Membrane</keyword>
<evidence type="ECO:0000313" key="17">
    <source>
        <dbReference type="EMBL" id="KAG7307839.1"/>
    </source>
</evidence>
<keyword evidence="16" id="KW-0812">Transmembrane</keyword>
<evidence type="ECO:0000256" key="16">
    <source>
        <dbReference type="SAM" id="Phobius"/>
    </source>
</evidence>
<keyword evidence="9" id="KW-0492">Microsome</keyword>
<comment type="subcellular location">
    <subcellularLocation>
        <location evidence="3">Endoplasmic reticulum membrane</location>
        <topology evidence="3">Peripheral membrane protein</topology>
    </subcellularLocation>
    <subcellularLocation>
        <location evidence="2">Microsome membrane</location>
        <topology evidence="2">Peripheral membrane protein</topology>
    </subcellularLocation>
</comment>
<protein>
    <recommendedName>
        <fullName evidence="5">unspecific monooxygenase</fullName>
        <ecNumber evidence="5">1.14.14.1</ecNumber>
    </recommendedName>
</protein>
<keyword evidence="16" id="KW-1133">Transmembrane helix</keyword>
<keyword evidence="10 15" id="KW-0560">Oxidoreductase</keyword>
<comment type="caution">
    <text evidence="17">The sequence shown here is derived from an EMBL/GenBank/DDBJ whole genome shotgun (WGS) entry which is preliminary data.</text>
</comment>
<dbReference type="EMBL" id="JAHIBW010000009">
    <property type="protein sequence ID" value="KAG7307839.1"/>
    <property type="molecule type" value="Genomic_DNA"/>
</dbReference>
<evidence type="ECO:0000256" key="14">
    <source>
        <dbReference type="ARBA" id="ARBA00047827"/>
    </source>
</evidence>
<comment type="catalytic activity">
    <reaction evidence="14">
        <text>an organic molecule + reduced [NADPH--hemoprotein reductase] + O2 = an alcohol + oxidized [NADPH--hemoprotein reductase] + H2O + H(+)</text>
        <dbReference type="Rhea" id="RHEA:17149"/>
        <dbReference type="Rhea" id="RHEA-COMP:11964"/>
        <dbReference type="Rhea" id="RHEA-COMP:11965"/>
        <dbReference type="ChEBI" id="CHEBI:15377"/>
        <dbReference type="ChEBI" id="CHEBI:15378"/>
        <dbReference type="ChEBI" id="CHEBI:15379"/>
        <dbReference type="ChEBI" id="CHEBI:30879"/>
        <dbReference type="ChEBI" id="CHEBI:57618"/>
        <dbReference type="ChEBI" id="CHEBI:58210"/>
        <dbReference type="ChEBI" id="CHEBI:142491"/>
        <dbReference type="EC" id="1.14.14.1"/>
    </reaction>
</comment>
<dbReference type="PANTHER" id="PTHR24292:SF45">
    <property type="entry name" value="CYTOCHROME P450 6G1-RELATED"/>
    <property type="match status" value="1"/>
</dbReference>
<dbReference type="Gene3D" id="1.10.630.10">
    <property type="entry name" value="Cytochrome P450"/>
    <property type="match status" value="1"/>
</dbReference>
<dbReference type="Pfam" id="PF00067">
    <property type="entry name" value="p450"/>
    <property type="match status" value="1"/>
</dbReference>
<evidence type="ECO:0000256" key="12">
    <source>
        <dbReference type="ARBA" id="ARBA00023033"/>
    </source>
</evidence>